<feature type="transmembrane region" description="Helical" evidence="5">
    <location>
        <begin position="74"/>
        <end position="94"/>
    </location>
</feature>
<feature type="transmembrane region" description="Helical" evidence="5">
    <location>
        <begin position="142"/>
        <end position="160"/>
    </location>
</feature>
<keyword evidence="4 5" id="KW-0472">Membrane</keyword>
<evidence type="ECO:0000256" key="2">
    <source>
        <dbReference type="ARBA" id="ARBA00022692"/>
    </source>
</evidence>
<dbReference type="GO" id="GO:0030416">
    <property type="term" value="P:methylamine metabolic process"/>
    <property type="evidence" value="ECO:0007669"/>
    <property type="project" value="InterPro"/>
</dbReference>
<dbReference type="RefSeq" id="WP_185087346.1">
    <property type="nucleotide sequence ID" value="NZ_JACHJB010000002.1"/>
</dbReference>
<reference evidence="7 8" key="1">
    <citation type="submission" date="2020-08" db="EMBL/GenBank/DDBJ databases">
        <title>Sequencing the genomes of 1000 actinobacteria strains.</title>
        <authorList>
            <person name="Klenk H.-P."/>
        </authorList>
    </citation>
    <scope>NUCLEOTIDE SEQUENCE [LARGE SCALE GENOMIC DNA]</scope>
    <source>
        <strain evidence="7 8">DSM 45913</strain>
    </source>
</reference>
<dbReference type="Pfam" id="PF07291">
    <property type="entry name" value="MauE"/>
    <property type="match status" value="1"/>
</dbReference>
<dbReference type="EMBL" id="JACHJB010000002">
    <property type="protein sequence ID" value="MBB6349834.1"/>
    <property type="molecule type" value="Genomic_DNA"/>
</dbReference>
<dbReference type="AlphaFoldDB" id="A0A7X0F1Q4"/>
<sequence>MVYVEIACRVLLAGVFAAALAGKLRGRSAYQEFAASIVALGVLPRTPAKAAAAAITAGEAVAVVLLAWPATAALGFGLSAVLLGAFAAGIVSALRRGRRAPCRCFGASTTPLGRAHVYRNLVLLAGSGLGLVAAFAGGPAEVAGVAVAAVAGAVAVVPVVRFDDLVSLFAPSTPAGGDS</sequence>
<protein>
    <recommendedName>
        <fullName evidence="6">Methylamine utilisation protein MauE domain-containing protein</fullName>
    </recommendedName>
</protein>
<dbReference type="Proteomes" id="UP000583800">
    <property type="component" value="Unassembled WGS sequence"/>
</dbReference>
<gene>
    <name evidence="7" type="ORF">FHU36_006379</name>
</gene>
<evidence type="ECO:0000256" key="5">
    <source>
        <dbReference type="SAM" id="Phobius"/>
    </source>
</evidence>
<organism evidence="7 8">
    <name type="scientific">Nonomuraea muscovyensis</name>
    <dbReference type="NCBI Taxonomy" id="1124761"/>
    <lineage>
        <taxon>Bacteria</taxon>
        <taxon>Bacillati</taxon>
        <taxon>Actinomycetota</taxon>
        <taxon>Actinomycetes</taxon>
        <taxon>Streptosporangiales</taxon>
        <taxon>Streptosporangiaceae</taxon>
        <taxon>Nonomuraea</taxon>
    </lineage>
</organism>
<evidence type="ECO:0000259" key="6">
    <source>
        <dbReference type="Pfam" id="PF07291"/>
    </source>
</evidence>
<evidence type="ECO:0000313" key="7">
    <source>
        <dbReference type="EMBL" id="MBB6349834.1"/>
    </source>
</evidence>
<feature type="transmembrane region" description="Helical" evidence="5">
    <location>
        <begin position="50"/>
        <end position="68"/>
    </location>
</feature>
<evidence type="ECO:0000256" key="3">
    <source>
        <dbReference type="ARBA" id="ARBA00022989"/>
    </source>
</evidence>
<evidence type="ECO:0000313" key="8">
    <source>
        <dbReference type="Proteomes" id="UP000583800"/>
    </source>
</evidence>
<name>A0A7X0F1Q4_9ACTN</name>
<keyword evidence="3 5" id="KW-1133">Transmembrane helix</keyword>
<dbReference type="InterPro" id="IPR009908">
    <property type="entry name" value="Methylamine_util_MauE"/>
</dbReference>
<accession>A0A7X0F1Q4</accession>
<keyword evidence="2 5" id="KW-0812">Transmembrane</keyword>
<feature type="transmembrane region" description="Helical" evidence="5">
    <location>
        <begin position="115"/>
        <end position="136"/>
    </location>
</feature>
<comment type="subcellular location">
    <subcellularLocation>
        <location evidence="1">Membrane</location>
        <topology evidence="1">Multi-pass membrane protein</topology>
    </subcellularLocation>
</comment>
<evidence type="ECO:0000256" key="4">
    <source>
        <dbReference type="ARBA" id="ARBA00023136"/>
    </source>
</evidence>
<evidence type="ECO:0000256" key="1">
    <source>
        <dbReference type="ARBA" id="ARBA00004141"/>
    </source>
</evidence>
<proteinExistence type="predicted"/>
<keyword evidence="8" id="KW-1185">Reference proteome</keyword>
<dbReference type="GO" id="GO:0016020">
    <property type="term" value="C:membrane"/>
    <property type="evidence" value="ECO:0007669"/>
    <property type="project" value="UniProtKB-SubCell"/>
</dbReference>
<comment type="caution">
    <text evidence="7">The sequence shown here is derived from an EMBL/GenBank/DDBJ whole genome shotgun (WGS) entry which is preliminary data.</text>
</comment>
<feature type="domain" description="Methylamine utilisation protein MauE" evidence="6">
    <location>
        <begin position="3"/>
        <end position="132"/>
    </location>
</feature>